<proteinExistence type="predicted"/>
<gene>
    <name evidence="3" type="ORF">DQ356_01635</name>
</gene>
<comment type="caution">
    <text evidence="3">The sequence shown here is derived from an EMBL/GenBank/DDBJ whole genome shotgun (WGS) entry which is preliminary data.</text>
</comment>
<dbReference type="RefSeq" id="WP_114302705.1">
    <property type="nucleotide sequence ID" value="NZ_QPIE01000001.1"/>
</dbReference>
<evidence type="ECO:0000256" key="1">
    <source>
        <dbReference type="SAM" id="MobiDB-lite"/>
    </source>
</evidence>
<evidence type="ECO:0000313" key="3">
    <source>
        <dbReference type="EMBL" id="RCU44935.1"/>
    </source>
</evidence>
<feature type="domain" description="DUF6759" evidence="2">
    <location>
        <begin position="197"/>
        <end position="290"/>
    </location>
</feature>
<evidence type="ECO:0000313" key="4">
    <source>
        <dbReference type="Proteomes" id="UP000252172"/>
    </source>
</evidence>
<dbReference type="OrthoDB" id="1451508at2"/>
<keyword evidence="4" id="KW-1185">Reference proteome</keyword>
<protein>
    <recommendedName>
        <fullName evidence="2">DUF6759 domain-containing protein</fullName>
    </recommendedName>
</protein>
<name>A0A368N5Y9_9FLAO</name>
<organism evidence="3 4">
    <name type="scientific">Chryseobacterium lacus</name>
    <dbReference type="NCBI Taxonomy" id="2058346"/>
    <lineage>
        <taxon>Bacteria</taxon>
        <taxon>Pseudomonadati</taxon>
        <taxon>Bacteroidota</taxon>
        <taxon>Flavobacteriia</taxon>
        <taxon>Flavobacteriales</taxon>
        <taxon>Weeksellaceae</taxon>
        <taxon>Chryseobacterium group</taxon>
        <taxon>Chryseobacterium</taxon>
    </lineage>
</organism>
<feature type="region of interest" description="Disordered" evidence="1">
    <location>
        <begin position="136"/>
        <end position="172"/>
    </location>
</feature>
<accession>A0A368N5Y9</accession>
<dbReference type="EMBL" id="QPIE01000001">
    <property type="protein sequence ID" value="RCU44935.1"/>
    <property type="molecule type" value="Genomic_DNA"/>
</dbReference>
<feature type="compositionally biased region" description="Low complexity" evidence="1">
    <location>
        <begin position="147"/>
        <end position="168"/>
    </location>
</feature>
<evidence type="ECO:0000259" key="2">
    <source>
        <dbReference type="Pfam" id="PF20545"/>
    </source>
</evidence>
<dbReference type="AlphaFoldDB" id="A0A368N5Y9"/>
<dbReference type="Pfam" id="PF20545">
    <property type="entry name" value="DUF6759"/>
    <property type="match status" value="1"/>
</dbReference>
<sequence length="293" mass="33317">MYKFLFFIFALFAFTIVPAQQKMKNYNNIIKSHNIYELDAFLRDAHPDDPRRSVLKPRLMDLLADYIKKAHPDDQRVADMQGKLAMLKRRPSTKISFDEMNEIIRQKQIRYYQEQLAKAQRELANPTPRTIVKKTTVPTPERETTPKRSSIFTKKSSSSTSSATEIKSVTNKSSSVAVNYENPEQAEFEMLMNPSAEEHKNKTVKVLNSLFDNDPTSKDTTVLIENLSDCDMIMRIEGTGYTKYRLAVPAKGQNTIVILKGQYLFSSLVCGAQYASQKTVSKAIMVSLGNPPK</sequence>
<dbReference type="InterPro" id="IPR046647">
    <property type="entry name" value="DUF6759"/>
</dbReference>
<reference evidence="3 4" key="1">
    <citation type="submission" date="2018-07" db="EMBL/GenBank/DDBJ databases">
        <title>Chryseobacterium lacus sp. nov., isolated from lake water.</title>
        <authorList>
            <person name="Li C.-M."/>
        </authorList>
    </citation>
    <scope>NUCLEOTIDE SEQUENCE [LARGE SCALE GENOMIC DNA]</scope>
    <source>
        <strain evidence="3 4">YLOS41</strain>
    </source>
</reference>
<dbReference type="Proteomes" id="UP000252172">
    <property type="component" value="Unassembled WGS sequence"/>
</dbReference>